<feature type="domain" description="Aconitase A/isopropylmalate dehydratase small subunit swivel" evidence="5">
    <location>
        <begin position="538"/>
        <end position="601"/>
    </location>
</feature>
<dbReference type="InterPro" id="IPR036008">
    <property type="entry name" value="Aconitase_4Fe-4S_dom"/>
</dbReference>
<name>A0A830G7E0_9EURY</name>
<dbReference type="SUPFAM" id="SSF53732">
    <property type="entry name" value="Aconitase iron-sulfur domain"/>
    <property type="match status" value="1"/>
</dbReference>
<dbReference type="Gene3D" id="3.20.19.10">
    <property type="entry name" value="Aconitase, domain 4"/>
    <property type="match status" value="1"/>
</dbReference>
<dbReference type="InterPro" id="IPR000573">
    <property type="entry name" value="AconitaseA/IPMdHydase_ssu_swvl"/>
</dbReference>
<dbReference type="NCBIfam" id="NF005558">
    <property type="entry name" value="PRK07229.1"/>
    <property type="match status" value="1"/>
</dbReference>
<evidence type="ECO:0000259" key="5">
    <source>
        <dbReference type="Pfam" id="PF00694"/>
    </source>
</evidence>
<dbReference type="Pfam" id="PF00694">
    <property type="entry name" value="Aconitase_C"/>
    <property type="match status" value="1"/>
</dbReference>
<dbReference type="FunFam" id="3.30.499.10:FF:000022">
    <property type="entry name" value="Aconitate hydratase"/>
    <property type="match status" value="1"/>
</dbReference>
<dbReference type="GO" id="GO:0003994">
    <property type="term" value="F:aconitate hydratase activity"/>
    <property type="evidence" value="ECO:0007669"/>
    <property type="project" value="TreeGrafter"/>
</dbReference>
<organism evidence="6 7">
    <name type="scientific">Halarchaeum nitratireducens</name>
    <dbReference type="NCBI Taxonomy" id="489913"/>
    <lineage>
        <taxon>Archaea</taxon>
        <taxon>Methanobacteriati</taxon>
        <taxon>Methanobacteriota</taxon>
        <taxon>Stenosarchaea group</taxon>
        <taxon>Halobacteria</taxon>
        <taxon>Halobacteriales</taxon>
        <taxon>Halobacteriaceae</taxon>
    </lineage>
</organism>
<evidence type="ECO:0000313" key="6">
    <source>
        <dbReference type="EMBL" id="GGN05918.1"/>
    </source>
</evidence>
<proteinExistence type="predicted"/>
<dbReference type="GO" id="GO:0046872">
    <property type="term" value="F:metal ion binding"/>
    <property type="evidence" value="ECO:0007669"/>
    <property type="project" value="UniProtKB-KW"/>
</dbReference>
<dbReference type="SUPFAM" id="SSF52016">
    <property type="entry name" value="LeuD/IlvD-like"/>
    <property type="match status" value="1"/>
</dbReference>
<dbReference type="InterPro" id="IPR050926">
    <property type="entry name" value="Aconitase/IPM_isomerase"/>
</dbReference>
<evidence type="ECO:0000256" key="1">
    <source>
        <dbReference type="ARBA" id="ARBA00022723"/>
    </source>
</evidence>
<dbReference type="Gene3D" id="3.30.499.10">
    <property type="entry name" value="Aconitase, domain 3"/>
    <property type="match status" value="2"/>
</dbReference>
<dbReference type="Pfam" id="PF00330">
    <property type="entry name" value="Aconitase"/>
    <property type="match status" value="1"/>
</dbReference>
<keyword evidence="3" id="KW-0411">Iron-sulfur</keyword>
<reference evidence="6 7" key="1">
    <citation type="journal article" date="2019" name="Int. J. Syst. Evol. Microbiol.">
        <title>The Global Catalogue of Microorganisms (GCM) 10K type strain sequencing project: providing services to taxonomists for standard genome sequencing and annotation.</title>
        <authorList>
            <consortium name="The Broad Institute Genomics Platform"/>
            <consortium name="The Broad Institute Genome Sequencing Center for Infectious Disease"/>
            <person name="Wu L."/>
            <person name="Ma J."/>
        </authorList>
    </citation>
    <scope>NUCLEOTIDE SEQUENCE [LARGE SCALE GENOMIC DNA]</scope>
    <source>
        <strain evidence="6 7">JCM 16331</strain>
    </source>
</reference>
<dbReference type="PANTHER" id="PTHR43160:SF4">
    <property type="entry name" value="ACONITATE HYDRATASE B"/>
    <property type="match status" value="1"/>
</dbReference>
<dbReference type="InterPro" id="IPR006250">
    <property type="entry name" value="Aconitase_put"/>
</dbReference>
<dbReference type="GO" id="GO:0051539">
    <property type="term" value="F:4 iron, 4 sulfur cluster binding"/>
    <property type="evidence" value="ECO:0007669"/>
    <property type="project" value="TreeGrafter"/>
</dbReference>
<evidence type="ECO:0000259" key="4">
    <source>
        <dbReference type="Pfam" id="PF00330"/>
    </source>
</evidence>
<dbReference type="PRINTS" id="PR00415">
    <property type="entry name" value="ACONITASE"/>
</dbReference>
<keyword evidence="1" id="KW-0479">Metal-binding</keyword>
<dbReference type="FunFam" id="3.30.499.10:FF:000019">
    <property type="entry name" value="Aconitate hydratase"/>
    <property type="match status" value="1"/>
</dbReference>
<keyword evidence="2" id="KW-0408">Iron</keyword>
<dbReference type="NCBIfam" id="TIGR01342">
    <property type="entry name" value="acon_putative"/>
    <property type="match status" value="1"/>
</dbReference>
<evidence type="ECO:0000256" key="3">
    <source>
        <dbReference type="ARBA" id="ARBA00023014"/>
    </source>
</evidence>
<dbReference type="AlphaFoldDB" id="A0A830G7E0"/>
<accession>A0A830G7E0</accession>
<keyword evidence="7" id="KW-1185">Reference proteome</keyword>
<protein>
    <submittedName>
        <fullName evidence="6">Aconitate hydratase</fullName>
    </submittedName>
</protein>
<dbReference type="PANTHER" id="PTHR43160">
    <property type="entry name" value="ACONITATE HYDRATASE B"/>
    <property type="match status" value="1"/>
</dbReference>
<dbReference type="InterPro" id="IPR018136">
    <property type="entry name" value="Aconitase_4Fe-4S_BS"/>
</dbReference>
<evidence type="ECO:0000256" key="2">
    <source>
        <dbReference type="ARBA" id="ARBA00023004"/>
    </source>
</evidence>
<dbReference type="Proteomes" id="UP000608850">
    <property type="component" value="Unassembled WGS sequence"/>
</dbReference>
<comment type="caution">
    <text evidence="6">The sequence shown here is derived from an EMBL/GenBank/DDBJ whole genome shotgun (WGS) entry which is preliminary data.</text>
</comment>
<dbReference type="CDD" id="cd01579">
    <property type="entry name" value="AcnA_Bact_Swivel"/>
    <property type="match status" value="1"/>
</dbReference>
<dbReference type="InterPro" id="IPR015931">
    <property type="entry name" value="Acnase/IPM_dHydase_lsu_aba_1/3"/>
</dbReference>
<dbReference type="InterPro" id="IPR001030">
    <property type="entry name" value="Acoase/IPM_deHydtase_lsu_aba"/>
</dbReference>
<feature type="domain" description="Aconitase/3-isopropylmalate dehydratase large subunit alpha/beta/alpha" evidence="4">
    <location>
        <begin position="24"/>
        <end position="424"/>
    </location>
</feature>
<dbReference type="GO" id="GO:0006099">
    <property type="term" value="P:tricarboxylic acid cycle"/>
    <property type="evidence" value="ECO:0007669"/>
    <property type="project" value="TreeGrafter"/>
</dbReference>
<evidence type="ECO:0000313" key="7">
    <source>
        <dbReference type="Proteomes" id="UP000608850"/>
    </source>
</evidence>
<dbReference type="PROSITE" id="PS00450">
    <property type="entry name" value="ACONITASE_1"/>
    <property type="match status" value="1"/>
</dbReference>
<gene>
    <name evidence="6" type="ORF">GCM10009021_01030</name>
</gene>
<dbReference type="EMBL" id="BMOQ01000001">
    <property type="protein sequence ID" value="GGN05918.1"/>
    <property type="molecule type" value="Genomic_DNA"/>
</dbReference>
<dbReference type="InterPro" id="IPR015928">
    <property type="entry name" value="Aconitase/3IPM_dehydase_swvl"/>
</dbReference>
<sequence length="679" mass="73172">MGKHAGFIVVGSRLPGAMGQTLTEKILDDHLVEGELETGEEIGIEIDQVLTQDTTGTMVWLQFEALELDEVQTELAAQYCDHQTYQFDFKNTDDHRFLRSAAGTYGAYFSRPGNGICHQVHKENFAAPGKTLLGSDSHTPTPGGLGELAIGAGGLDIAVAMGGGPYYVEVPEIVNVQLEGELPEWATAKDIALEMLRRLSVKGGVGKIFEYTGEGAESLTIPERTTITNLGTELGATSSIFETDEKTKDWLSRIGREDEYVELQADEDADYADTVTIDLSDLEPLIAQPSMPDNVVPVREVAGEDVEQVMVGSCTNGAYEDILPAAKMVEDREVAKHTEMIVAPGSKQASEMLAREGWTAEMMAAGVNFSEATCGACIGIGHVPASDSVSLRTFNRNFEGRSGIEDDSVYLCSPEVAAAAAIKGEIVDPRDLADELGDLEAPGFTMGDSYSPGMGQDDPDIIAPDEAIDDELIKGPNIGDVPLKDPLDAHLEGEALLKMEDNITTDHIIPATSDILKFRSNVPKLSEFTLSRVDDTFAERAKQSDGGFLVAGENYGQGSSREHAALCPMYLGIEGVLAQSFARIHKANLFNFGLVPLTIDEDTYARIEQGDDIEIVDDVEEGVKSGQETFTVRVNDDWEAEAELDASERERRILAAGGKLSLTKQQYGEGDSGATPADD</sequence>